<organism evidence="1">
    <name type="scientific">Staphylococcus aureus</name>
    <dbReference type="NCBI Taxonomy" id="1280"/>
    <lineage>
        <taxon>Bacteria</taxon>
        <taxon>Bacillati</taxon>
        <taxon>Bacillota</taxon>
        <taxon>Bacilli</taxon>
        <taxon>Bacillales</taxon>
        <taxon>Staphylococcaceae</taxon>
        <taxon>Staphylococcus</taxon>
    </lineage>
</organism>
<dbReference type="InterPro" id="IPR011109">
    <property type="entry name" value="DNA_bind_recombinase_dom"/>
</dbReference>
<dbReference type="InterPro" id="IPR050639">
    <property type="entry name" value="SSR_resolvase"/>
</dbReference>
<dbReference type="SMART" id="SM00857">
    <property type="entry name" value="Resolvase"/>
    <property type="match status" value="1"/>
</dbReference>
<dbReference type="InterPro" id="IPR038109">
    <property type="entry name" value="DNA_bind_recomb_sf"/>
</dbReference>
<dbReference type="PROSITE" id="PS51736">
    <property type="entry name" value="RECOMBINASES_3"/>
    <property type="match status" value="1"/>
</dbReference>
<protein>
    <submittedName>
        <fullName evidence="1">Cassette chromosome recombinase A6</fullName>
    </submittedName>
</protein>
<dbReference type="NCBIfam" id="NF047344">
    <property type="entry name" value="SCCmet_CcrA"/>
    <property type="match status" value="1"/>
</dbReference>
<dbReference type="AlphaFoldDB" id="A0A6C0NCW6"/>
<dbReference type="Pfam" id="PF07508">
    <property type="entry name" value="Recombinase"/>
    <property type="match status" value="1"/>
</dbReference>
<dbReference type="PANTHER" id="PTHR30461">
    <property type="entry name" value="DNA-INVERTASE FROM LAMBDOID PROPHAGE"/>
    <property type="match status" value="1"/>
</dbReference>
<name>A0A6C0NCW6_STAAU</name>
<dbReference type="Pfam" id="PF00239">
    <property type="entry name" value="Resolvase"/>
    <property type="match status" value="1"/>
</dbReference>
<dbReference type="PROSITE" id="PS51737">
    <property type="entry name" value="RECOMBINASE_DNA_BIND"/>
    <property type="match status" value="1"/>
</dbReference>
<dbReference type="Gene3D" id="3.90.1750.20">
    <property type="entry name" value="Putative Large Serine Recombinase, Chain B, Domain 2"/>
    <property type="match status" value="1"/>
</dbReference>
<dbReference type="InterPro" id="IPR006119">
    <property type="entry name" value="Resolv_N"/>
</dbReference>
<dbReference type="InterPro" id="IPR036162">
    <property type="entry name" value="Resolvase-like_N_sf"/>
</dbReference>
<dbReference type="RefSeq" id="WP_031797628.1">
    <property type="nucleotide sequence ID" value="NZ_CP073012.1"/>
</dbReference>
<accession>A0A6C0NCW6</accession>
<dbReference type="GO" id="GO:0003677">
    <property type="term" value="F:DNA binding"/>
    <property type="evidence" value="ECO:0007669"/>
    <property type="project" value="InterPro"/>
</dbReference>
<dbReference type="EMBL" id="MN220716">
    <property type="protein sequence ID" value="QHW08632.1"/>
    <property type="molecule type" value="Genomic_DNA"/>
</dbReference>
<reference evidence="1" key="1">
    <citation type="journal article" date="2019" name="J. Antimicrob. Chemother.">
        <title>A novel SCCmec type V variant in porcine MRSA ST398 from China.</title>
        <authorList>
            <person name="Ji X."/>
            <person name="Kruger H."/>
            <person name="Fessler A.T."/>
            <person name="Liu J."/>
            <person name="Zeng Z."/>
            <person name="Wang Y."/>
            <person name="Wu C."/>
            <person name="Schwarz S."/>
        </authorList>
    </citation>
    <scope>NUCLEOTIDE SEQUENCE</scope>
    <source>
        <strain evidence="1">SHP6P021P</strain>
    </source>
</reference>
<dbReference type="Pfam" id="PF13408">
    <property type="entry name" value="Zn_ribbon_recom"/>
    <property type="match status" value="1"/>
</dbReference>
<dbReference type="CDD" id="cd00338">
    <property type="entry name" value="Ser_Recombinase"/>
    <property type="match status" value="1"/>
</dbReference>
<dbReference type="Gene3D" id="3.40.50.1390">
    <property type="entry name" value="Resolvase, N-terminal catalytic domain"/>
    <property type="match status" value="1"/>
</dbReference>
<dbReference type="InterPro" id="IPR025827">
    <property type="entry name" value="Zn_ribbon_recom_dom"/>
</dbReference>
<evidence type="ECO:0000313" key="1">
    <source>
        <dbReference type="EMBL" id="QHW08632.1"/>
    </source>
</evidence>
<gene>
    <name evidence="1" type="primary">ccrA6</name>
</gene>
<proteinExistence type="predicted"/>
<sequence length="449" mass="52553">MNQAIGYLRQSTTKQQSLAAQKQTIESLAQKHQIKHITFYSDKQSGRTDKRNGYQQITELIQQGQCDVLCCYRLNRLHRNLKNALKLMKLCQKHHVHILSVHDGYFDMDKSFDRLKLNIFISLAELESDNIGEQVKNGLKEKANQGKLITTHAPFGYRYHNGTFTINTSEAHTVKAVFNYYLQGYGYKKISQRLETDSRMINRMPYQVRNIIINPNYCGRVINQYGQHDNMFPAIVSTTIYEEAQAMRKQKQVERKPSKNRLKQKIKCPYCHSTLTNVTIRKPNRSLRYYVCSQNMNNARFVCNFKGINAQELEKQVLDICKEFFQNKQFHQKINSRIRQQLKQHQQLESQNNITQAQLIDKLAQGLIDAEAFKKQSQSITQNRKPLRSISEDQLQVSLQNVFQKSFTLNMLYPYIDEIHITKNKKLVGIYFKNEPLNIVKQQMQSSIV</sequence>
<dbReference type="GO" id="GO:0000150">
    <property type="term" value="F:DNA strand exchange activity"/>
    <property type="evidence" value="ECO:0007669"/>
    <property type="project" value="InterPro"/>
</dbReference>
<dbReference type="SUPFAM" id="SSF53041">
    <property type="entry name" value="Resolvase-like"/>
    <property type="match status" value="1"/>
</dbReference>
<dbReference type="PANTHER" id="PTHR30461:SF23">
    <property type="entry name" value="DNA RECOMBINASE-RELATED"/>
    <property type="match status" value="1"/>
</dbReference>